<protein>
    <recommendedName>
        <fullName evidence="4">CDT1 Geminin-binding domain-containing protein</fullName>
    </recommendedName>
</protein>
<feature type="region of interest" description="Disordered" evidence="3">
    <location>
        <begin position="230"/>
        <end position="258"/>
    </location>
</feature>
<gene>
    <name evidence="5" type="ORF">MERR_LOCUS14519</name>
</gene>
<dbReference type="Pfam" id="PF08839">
    <property type="entry name" value="CDT1"/>
    <property type="match status" value="1"/>
</dbReference>
<feature type="compositionally biased region" description="Basic and acidic residues" evidence="3">
    <location>
        <begin position="245"/>
        <end position="258"/>
    </location>
</feature>
<dbReference type="Gene3D" id="1.10.10.1420">
    <property type="entry name" value="DNA replication factor Cdt1, C-terminal WH domain"/>
    <property type="match status" value="1"/>
</dbReference>
<feature type="region of interest" description="Disordered" evidence="3">
    <location>
        <begin position="1"/>
        <end position="58"/>
    </location>
</feature>
<dbReference type="PANTHER" id="PTHR28637">
    <property type="entry name" value="DNA REPLICATION FACTOR CDT1"/>
    <property type="match status" value="1"/>
</dbReference>
<dbReference type="GO" id="GO:0070182">
    <property type="term" value="F:DNA polymerase binding"/>
    <property type="evidence" value="ECO:0007669"/>
    <property type="project" value="TreeGrafter"/>
</dbReference>
<proteinExistence type="inferred from homology"/>
<evidence type="ECO:0000313" key="6">
    <source>
        <dbReference type="Proteomes" id="UP000467841"/>
    </source>
</evidence>
<dbReference type="EMBL" id="CACVBM020001053">
    <property type="protein sequence ID" value="CAA7027284.1"/>
    <property type="molecule type" value="Genomic_DNA"/>
</dbReference>
<evidence type="ECO:0000256" key="2">
    <source>
        <dbReference type="ARBA" id="ARBA00023306"/>
    </source>
</evidence>
<dbReference type="GO" id="GO:0071163">
    <property type="term" value="P:DNA replication preinitiation complex assembly"/>
    <property type="evidence" value="ECO:0007669"/>
    <property type="project" value="InterPro"/>
</dbReference>
<dbReference type="CDD" id="cd08767">
    <property type="entry name" value="Cdt1_c"/>
    <property type="match status" value="1"/>
</dbReference>
<dbReference type="Proteomes" id="UP000467841">
    <property type="component" value="Unassembled WGS sequence"/>
</dbReference>
<accession>A0A6D2IEJ3</accession>
<feature type="region of interest" description="Disordered" evidence="3">
    <location>
        <begin position="290"/>
        <end position="320"/>
    </location>
</feature>
<dbReference type="SUPFAM" id="SSF46785">
    <property type="entry name" value="Winged helix' DNA-binding domain"/>
    <property type="match status" value="1"/>
</dbReference>
<dbReference type="PANTHER" id="PTHR28637:SF1">
    <property type="entry name" value="DNA REPLICATION FACTOR CDT1"/>
    <property type="match status" value="1"/>
</dbReference>
<dbReference type="InterPro" id="IPR045173">
    <property type="entry name" value="Cdt1"/>
</dbReference>
<dbReference type="OrthoDB" id="341730at2759"/>
<dbReference type="InterPro" id="IPR038090">
    <property type="entry name" value="Cdt1_C_WH_dom_sf"/>
</dbReference>
<dbReference type="CDD" id="cd08674">
    <property type="entry name" value="Cdt1_m"/>
    <property type="match status" value="1"/>
</dbReference>
<organism evidence="5 6">
    <name type="scientific">Microthlaspi erraticum</name>
    <dbReference type="NCBI Taxonomy" id="1685480"/>
    <lineage>
        <taxon>Eukaryota</taxon>
        <taxon>Viridiplantae</taxon>
        <taxon>Streptophyta</taxon>
        <taxon>Embryophyta</taxon>
        <taxon>Tracheophyta</taxon>
        <taxon>Spermatophyta</taxon>
        <taxon>Magnoliopsida</taxon>
        <taxon>eudicotyledons</taxon>
        <taxon>Gunneridae</taxon>
        <taxon>Pentapetalae</taxon>
        <taxon>rosids</taxon>
        <taxon>malvids</taxon>
        <taxon>Brassicales</taxon>
        <taxon>Brassicaceae</taxon>
        <taxon>Coluteocarpeae</taxon>
        <taxon>Microthlaspi</taxon>
    </lineage>
</organism>
<comment type="similarity">
    <text evidence="1">Belongs to the Cdt1 family.</text>
</comment>
<feature type="domain" description="CDT1 Geminin-binding" evidence="4">
    <location>
        <begin position="111"/>
        <end position="243"/>
    </location>
</feature>
<evidence type="ECO:0000256" key="1">
    <source>
        <dbReference type="ARBA" id="ARBA00008356"/>
    </source>
</evidence>
<dbReference type="InterPro" id="IPR032054">
    <property type="entry name" value="Cdt1_C"/>
</dbReference>
<dbReference type="AlphaFoldDB" id="A0A6D2IEJ3"/>
<dbReference type="InterPro" id="IPR036390">
    <property type="entry name" value="WH_DNA-bd_sf"/>
</dbReference>
<dbReference type="SMART" id="SM01075">
    <property type="entry name" value="CDT1"/>
    <property type="match status" value="1"/>
</dbReference>
<sequence>MIEPSSSRSIPFKSKKRLMDSPCPKSKPGIPNSPSVSVPTPERPLENIHTRSRNRSVALSVKEIRQAAGSRRRSDDPVSSARGQLLFSDNDSFSSASKRISNTKNAEKDKLPEKYENLGKFFDALDSSIRLSKLRGSKPTFFNISGKIEGLTERRFCYNHLAQLKHILPEAIEIKRVLIHDERTSCMKPDLHITLNADAVEDSDKSKSESKKIPLRKVFRTRLADFVKAHPQGDEVPEEPLPELYNRRKPNEESKDEVKSVSSVMEEMASIPAATLISSFMKVPSIPVKTASSPVKPTSSPPLVKTASTPAKPSSSEINIASTPVKPVSNLANVPSTPAKIDSTPVIVDSTLANVPSTPAKPESPPVVVASTPPEFASTPARLISTPLTARPLKRSSGSVNPDDVSTDPPAKLARRSLLSSLDVTSFTEDEKAMDVIDDYAIDQVPEEDAFSDDEILSILPAKLRQSIKEQERKAIEEQNPAISEAKRRRKMIKCLPKLFNVIHYLIQSIRRWVITKEELVHKVIAGHSDITDKREVEEQLVLMQELVPEWISEKRSSSGDLLICFNKLASSQTIRSSLEEENKKANAAPQLLRFEVSSAAFRTT</sequence>
<dbReference type="GO" id="GO:0000278">
    <property type="term" value="P:mitotic cell cycle"/>
    <property type="evidence" value="ECO:0007669"/>
    <property type="project" value="TreeGrafter"/>
</dbReference>
<dbReference type="GO" id="GO:0000076">
    <property type="term" value="P:DNA replication checkpoint signaling"/>
    <property type="evidence" value="ECO:0007669"/>
    <property type="project" value="TreeGrafter"/>
</dbReference>
<keyword evidence="6" id="KW-1185">Reference proteome</keyword>
<feature type="region of interest" description="Disordered" evidence="3">
    <location>
        <begin position="382"/>
        <end position="412"/>
    </location>
</feature>
<dbReference type="GO" id="GO:0005634">
    <property type="term" value="C:nucleus"/>
    <property type="evidence" value="ECO:0007669"/>
    <property type="project" value="TreeGrafter"/>
</dbReference>
<dbReference type="GO" id="GO:0003677">
    <property type="term" value="F:DNA binding"/>
    <property type="evidence" value="ECO:0007669"/>
    <property type="project" value="InterPro"/>
</dbReference>
<dbReference type="Pfam" id="PF16679">
    <property type="entry name" value="CDT1_C"/>
    <property type="match status" value="1"/>
</dbReference>
<dbReference type="GO" id="GO:0030174">
    <property type="term" value="P:regulation of DNA-templated DNA replication initiation"/>
    <property type="evidence" value="ECO:0007669"/>
    <property type="project" value="InterPro"/>
</dbReference>
<evidence type="ECO:0000259" key="4">
    <source>
        <dbReference type="SMART" id="SM01075"/>
    </source>
</evidence>
<comment type="caution">
    <text evidence="5">The sequence shown here is derived from an EMBL/GenBank/DDBJ whole genome shotgun (WGS) entry which is preliminary data.</text>
</comment>
<dbReference type="InterPro" id="IPR014939">
    <property type="entry name" value="CDT1_Gemini-bd-like"/>
</dbReference>
<reference evidence="5" key="1">
    <citation type="submission" date="2020-01" db="EMBL/GenBank/DDBJ databases">
        <authorList>
            <person name="Mishra B."/>
        </authorList>
    </citation>
    <scope>NUCLEOTIDE SEQUENCE [LARGE SCALE GENOMIC DNA]</scope>
</reference>
<dbReference type="FunFam" id="1.10.10.1420:FF:000003">
    <property type="entry name" value="CDT1-like protein a chloroplastic"/>
    <property type="match status" value="1"/>
</dbReference>
<feature type="compositionally biased region" description="Polar residues" evidence="3">
    <location>
        <begin position="306"/>
        <end position="320"/>
    </location>
</feature>
<name>A0A6D2IEJ3_9BRAS</name>
<evidence type="ECO:0000256" key="3">
    <source>
        <dbReference type="SAM" id="MobiDB-lite"/>
    </source>
</evidence>
<keyword evidence="2" id="KW-0131">Cell cycle</keyword>
<evidence type="ECO:0000313" key="5">
    <source>
        <dbReference type="EMBL" id="CAA7027284.1"/>
    </source>
</evidence>